<dbReference type="PANTHER" id="PTHR12788:SF10">
    <property type="entry name" value="PROTEIN-TYROSINE SULFOTRANSFERASE"/>
    <property type="match status" value="1"/>
</dbReference>
<evidence type="ECO:0000313" key="3">
    <source>
        <dbReference type="Proteomes" id="UP000008070"/>
    </source>
</evidence>
<dbReference type="GO" id="GO:0008476">
    <property type="term" value="F:protein-tyrosine sulfotransferase activity"/>
    <property type="evidence" value="ECO:0007669"/>
    <property type="project" value="InterPro"/>
</dbReference>
<dbReference type="InterPro" id="IPR027417">
    <property type="entry name" value="P-loop_NTPase"/>
</dbReference>
<dbReference type="AlphaFoldDB" id="A0A2P9HAZ4"/>
<dbReference type="EMBL" id="FP103043">
    <property type="protein sequence ID" value="SPK02059.1"/>
    <property type="molecule type" value="Genomic_DNA"/>
</dbReference>
<dbReference type="Proteomes" id="UP000008070">
    <property type="component" value="Plasmid p1METDI"/>
</dbReference>
<accession>A0A2P9HAZ4</accession>
<keyword evidence="2" id="KW-0614">Plasmid</keyword>
<proteinExistence type="predicted"/>
<sequence>MANQFPMYMGGHLATQVSLVMDNIGEFVSKPRWVFVGGAPRSGTTLLQALLSTANFSNDYIAECGYFSTLITSYIHGCSRFSDQTKYYFKDWQNFNLFHRGLLQTVLEKISLNIGNPETLLLKDPLLTPHFDLVSDLLPEATFIVSVRNPLPTVASRLQVMKRAGDWTEGDFSKVERCCDEYNFSYSGILRGRASMESRLYIVKYEDILKYIFSDIPADFRDNLRLDKLWGSSLTDINESNVGPWRSQLYGGPITPSDDHVTDAIISKAIEDIVLSRCGDTANMLGYS</sequence>
<organism evidence="2 3">
    <name type="scientific">Methylorubrum extorquens (strain DSM 6343 / CIP 106787 / DM4)</name>
    <name type="common">Methylobacterium extorquens</name>
    <dbReference type="NCBI Taxonomy" id="661410"/>
    <lineage>
        <taxon>Bacteria</taxon>
        <taxon>Pseudomonadati</taxon>
        <taxon>Pseudomonadota</taxon>
        <taxon>Alphaproteobacteria</taxon>
        <taxon>Hyphomicrobiales</taxon>
        <taxon>Methylobacteriaceae</taxon>
        <taxon>Methylorubrum</taxon>
    </lineage>
</organism>
<reference evidence="3" key="1">
    <citation type="journal article" date="2009" name="PLoS ONE">
        <title>Methylobacterium genome sequences: a reference blueprint to investigate microbial metabolism of C1 compounds from natural and industrial sources.</title>
        <authorList>
            <person name="Vuilleumier S."/>
            <person name="Chistoserdova L."/>
            <person name="Lee M.-C."/>
            <person name="Bringel F."/>
            <person name="Lajus A."/>
            <person name="Zhou Y."/>
            <person name="Gourion B."/>
            <person name="Barbe V."/>
            <person name="Chang J."/>
            <person name="Cruveiller S."/>
            <person name="Dossat C."/>
            <person name="Gillett W."/>
            <person name="Gruffaz C."/>
            <person name="Haugen E."/>
            <person name="Hourcade E."/>
            <person name="Levy R."/>
            <person name="Mangenot S."/>
            <person name="Muller E."/>
            <person name="Nadalig T."/>
            <person name="Pagni M."/>
            <person name="Penny C."/>
            <person name="Peyraud R."/>
            <person name="Robinson D.G."/>
            <person name="Roche D."/>
            <person name="Rouy Z."/>
            <person name="Saenampechek C."/>
            <person name="Salvignol G."/>
            <person name="Vallenet D."/>
            <person name="Wu Z."/>
            <person name="Marx C.J."/>
            <person name="Vorholt J.A."/>
            <person name="Olson M.V."/>
            <person name="Kaul R."/>
            <person name="Weissenbach J."/>
            <person name="Medigue C."/>
            <person name="Lidstrom M.E."/>
        </authorList>
    </citation>
    <scope>NUCLEOTIDE SEQUENCE [LARGE SCALE GENOMIC DNA]</scope>
    <source>
        <strain evidence="3">DSM 6343 / CIP 106787 / DM4</strain>
        <plasmid evidence="3">p1METDI</plasmid>
    </source>
</reference>
<dbReference type="SUPFAM" id="SSF52540">
    <property type="entry name" value="P-loop containing nucleoside triphosphate hydrolases"/>
    <property type="match status" value="1"/>
</dbReference>
<dbReference type="Pfam" id="PF13469">
    <property type="entry name" value="Sulfotransfer_3"/>
    <property type="match status" value="1"/>
</dbReference>
<keyword evidence="1" id="KW-0808">Transferase</keyword>
<gene>
    <name evidence="2" type="ORF">METD_P1METDICDS57033R</name>
</gene>
<dbReference type="PANTHER" id="PTHR12788">
    <property type="entry name" value="PROTEIN-TYROSINE SULFOTRANSFERASE 2"/>
    <property type="match status" value="1"/>
</dbReference>
<geneLocation type="plasmid" evidence="2 3">
    <name>p1METDI</name>
</geneLocation>
<protein>
    <submittedName>
        <fullName evidence="2">Sulfotransferase</fullName>
    </submittedName>
</protein>
<evidence type="ECO:0000256" key="1">
    <source>
        <dbReference type="ARBA" id="ARBA00022679"/>
    </source>
</evidence>
<dbReference type="Gene3D" id="3.40.50.300">
    <property type="entry name" value="P-loop containing nucleotide triphosphate hydrolases"/>
    <property type="match status" value="1"/>
</dbReference>
<evidence type="ECO:0000313" key="2">
    <source>
        <dbReference type="EMBL" id="SPK02059.1"/>
    </source>
</evidence>
<name>A0A2P9HAZ4_METED</name>
<dbReference type="InterPro" id="IPR026634">
    <property type="entry name" value="TPST-like"/>
</dbReference>